<dbReference type="PROSITE" id="PS50835">
    <property type="entry name" value="IG_LIKE"/>
    <property type="match status" value="2"/>
</dbReference>
<accession>A0AAN8IG57</accession>
<comment type="subcellular location">
    <subcellularLocation>
        <location evidence="1">Cytoplasm</location>
        <location evidence="1">Myofibril</location>
        <location evidence="1">Sarcomere</location>
        <location evidence="1">A band</location>
    </subcellularLocation>
</comment>
<dbReference type="InterPro" id="IPR050964">
    <property type="entry name" value="Striated_Muscle_Regulatory"/>
</dbReference>
<dbReference type="InterPro" id="IPR003599">
    <property type="entry name" value="Ig_sub"/>
</dbReference>
<dbReference type="FunFam" id="2.60.40.10:FF:000031">
    <property type="entry name" value="Myosin-binding protein C, slow type"/>
    <property type="match status" value="1"/>
</dbReference>
<dbReference type="InterPro" id="IPR036179">
    <property type="entry name" value="Ig-like_dom_sf"/>
</dbReference>
<keyword evidence="2" id="KW-0677">Repeat</keyword>
<dbReference type="EMBL" id="WIXE01015459">
    <property type="protein sequence ID" value="KAK5973454.1"/>
    <property type="molecule type" value="Genomic_DNA"/>
</dbReference>
<comment type="caution">
    <text evidence="6">The sequence shown here is derived from an EMBL/GenBank/DDBJ whole genome shotgun (WGS) entry which is preliminary data.</text>
</comment>
<proteinExistence type="predicted"/>
<reference evidence="6 7" key="1">
    <citation type="submission" date="2019-10" db="EMBL/GenBank/DDBJ databases">
        <title>Assembly and Annotation for the nematode Trichostrongylus colubriformis.</title>
        <authorList>
            <person name="Martin J."/>
        </authorList>
    </citation>
    <scope>NUCLEOTIDE SEQUENCE [LARGE SCALE GENOMIC DNA]</scope>
    <source>
        <strain evidence="6">G859</strain>
        <tissue evidence="6">Whole worm</tissue>
    </source>
</reference>
<dbReference type="Pfam" id="PF07679">
    <property type="entry name" value="I-set"/>
    <property type="match status" value="2"/>
</dbReference>
<evidence type="ECO:0000313" key="7">
    <source>
        <dbReference type="Proteomes" id="UP001331761"/>
    </source>
</evidence>
<evidence type="ECO:0000256" key="4">
    <source>
        <dbReference type="ARBA" id="ARBA00023319"/>
    </source>
</evidence>
<dbReference type="InterPro" id="IPR007110">
    <property type="entry name" value="Ig-like_dom"/>
</dbReference>
<feature type="domain" description="Ig-like" evidence="5">
    <location>
        <begin position="94"/>
        <end position="179"/>
    </location>
</feature>
<evidence type="ECO:0000256" key="2">
    <source>
        <dbReference type="ARBA" id="ARBA00022737"/>
    </source>
</evidence>
<dbReference type="PANTHER" id="PTHR13817:SF163">
    <property type="entry name" value="OBSCURIN"/>
    <property type="match status" value="1"/>
</dbReference>
<protein>
    <submittedName>
        <fullName evidence="6">Immunoglobulin I-set domain protein</fullName>
    </submittedName>
</protein>
<dbReference type="SUPFAM" id="SSF48726">
    <property type="entry name" value="Immunoglobulin"/>
    <property type="match status" value="2"/>
</dbReference>
<dbReference type="Gene3D" id="2.60.40.10">
    <property type="entry name" value="Immunoglobulins"/>
    <property type="match status" value="2"/>
</dbReference>
<evidence type="ECO:0000313" key="6">
    <source>
        <dbReference type="EMBL" id="KAK5973454.1"/>
    </source>
</evidence>
<gene>
    <name evidence="6" type="ORF">GCK32_004237</name>
</gene>
<dbReference type="PANTHER" id="PTHR13817">
    <property type="entry name" value="TITIN"/>
    <property type="match status" value="1"/>
</dbReference>
<dbReference type="Proteomes" id="UP001331761">
    <property type="component" value="Unassembled WGS sequence"/>
</dbReference>
<dbReference type="AlphaFoldDB" id="A0AAN8IG57"/>
<dbReference type="FunFam" id="2.60.40.10:FF:000107">
    <property type="entry name" value="Myosin, light chain kinase a"/>
    <property type="match status" value="1"/>
</dbReference>
<feature type="non-terminal residue" evidence="6">
    <location>
        <position position="1"/>
    </location>
</feature>
<dbReference type="SMART" id="SM00409">
    <property type="entry name" value="IG"/>
    <property type="match status" value="2"/>
</dbReference>
<name>A0AAN8IG57_TRICO</name>
<dbReference type="GO" id="GO:0031672">
    <property type="term" value="C:A band"/>
    <property type="evidence" value="ECO:0007669"/>
    <property type="project" value="UniProtKB-SubCell"/>
</dbReference>
<dbReference type="InterPro" id="IPR013098">
    <property type="entry name" value="Ig_I-set"/>
</dbReference>
<keyword evidence="4" id="KW-0393">Immunoglobulin domain</keyword>
<organism evidence="6 7">
    <name type="scientific">Trichostrongylus colubriformis</name>
    <name type="common">Black scour worm</name>
    <dbReference type="NCBI Taxonomy" id="6319"/>
    <lineage>
        <taxon>Eukaryota</taxon>
        <taxon>Metazoa</taxon>
        <taxon>Ecdysozoa</taxon>
        <taxon>Nematoda</taxon>
        <taxon>Chromadorea</taxon>
        <taxon>Rhabditida</taxon>
        <taxon>Rhabditina</taxon>
        <taxon>Rhabditomorpha</taxon>
        <taxon>Strongyloidea</taxon>
        <taxon>Trichostrongylidae</taxon>
        <taxon>Trichostrongylus</taxon>
    </lineage>
</organism>
<feature type="non-terminal residue" evidence="6">
    <location>
        <position position="199"/>
    </location>
</feature>
<evidence type="ECO:0000259" key="5">
    <source>
        <dbReference type="PROSITE" id="PS50835"/>
    </source>
</evidence>
<dbReference type="InterPro" id="IPR013783">
    <property type="entry name" value="Ig-like_fold"/>
</dbReference>
<keyword evidence="3" id="KW-1015">Disulfide bond</keyword>
<sequence length="199" mass="22023">KRPLRDITVDKGTKILLSVEVEGRPKTVKWYKGSEQITATRTMKIERVSDNEYKLEVENCEMSDAGAYRVVLSTESESVESSCTVTVKEKVHLPVFKKGLNDQAVPKGQSLVLEVEIDGAPKVVKWYKNGDELKNAKTEDLGNGKYRLTVPDFKDSDVGEYSVTAENDVGEVESKAKVTVQEAVDDGKDKVKPEIVSGL</sequence>
<feature type="domain" description="Ig-like" evidence="5">
    <location>
        <begin position="1"/>
        <end position="86"/>
    </location>
</feature>
<evidence type="ECO:0000256" key="1">
    <source>
        <dbReference type="ARBA" id="ARBA00004161"/>
    </source>
</evidence>
<evidence type="ECO:0000256" key="3">
    <source>
        <dbReference type="ARBA" id="ARBA00023157"/>
    </source>
</evidence>
<keyword evidence="7" id="KW-1185">Reference proteome</keyword>